<evidence type="ECO:0000256" key="8">
    <source>
        <dbReference type="ARBA" id="ARBA00022759"/>
    </source>
</evidence>
<accession>N6T2U7</accession>
<dbReference type="InterPro" id="IPR023534">
    <property type="entry name" value="Rof/RNase_P-like"/>
</dbReference>
<comment type="subunit">
    <text evidence="10">Component of nuclear RNase P and RNase MRP ribonucleoproteins. RNase P consists of a catalytic RNA moiety and 10 different protein chains; POP1, POP4, POP5, POP7, RPP14, RPP21, RPP25, RPP30, RPP38 and RPP40. Within the RNase P complex, POP1, POP7 and RPP25 form the 'finger' subcomplex, POP5, RPP14, RPP40 and homodimeric RPP30 form the 'palm' subcomplex, and RPP21, POP4 and RPP38 form the 'wrist' subcomplex. All subunits of the RNase P complex interact with the catalytic RNA. Several subunits of RNase P are also part of the RNase MRP complex. RNase MRP consists of a catalytic RNA moiety and about 8 protein subunits; POP1, POP7, RPP25, RPP30, RPP38, RPP40 and possibly also POP4 and POP5.</text>
</comment>
<dbReference type="Gene3D" id="2.30.30.210">
    <property type="entry name" value="Ribonuclease P/MRP, subunit p29"/>
    <property type="match status" value="1"/>
</dbReference>
<gene>
    <name evidence="11" type="ORF">YQE_11493</name>
</gene>
<organism evidence="11">
    <name type="scientific">Dendroctonus ponderosae</name>
    <name type="common">Mountain pine beetle</name>
    <dbReference type="NCBI Taxonomy" id="77166"/>
    <lineage>
        <taxon>Eukaryota</taxon>
        <taxon>Metazoa</taxon>
        <taxon>Ecdysozoa</taxon>
        <taxon>Arthropoda</taxon>
        <taxon>Hexapoda</taxon>
        <taxon>Insecta</taxon>
        <taxon>Pterygota</taxon>
        <taxon>Neoptera</taxon>
        <taxon>Endopterygota</taxon>
        <taxon>Coleoptera</taxon>
        <taxon>Polyphaga</taxon>
        <taxon>Cucujiformia</taxon>
        <taxon>Curculionidae</taxon>
        <taxon>Scolytinae</taxon>
        <taxon>Dendroctonus</taxon>
    </lineage>
</organism>
<keyword evidence="9" id="KW-0378">Hydrolase</keyword>
<dbReference type="GO" id="GO:0004519">
    <property type="term" value="F:endonuclease activity"/>
    <property type="evidence" value="ECO:0007669"/>
    <property type="project" value="UniProtKB-KW"/>
</dbReference>
<evidence type="ECO:0000256" key="3">
    <source>
        <dbReference type="ARBA" id="ARBA00006181"/>
    </source>
</evidence>
<evidence type="ECO:0000256" key="4">
    <source>
        <dbReference type="ARBA" id="ARBA00016225"/>
    </source>
</evidence>
<evidence type="ECO:0000256" key="5">
    <source>
        <dbReference type="ARBA" id="ARBA00022490"/>
    </source>
</evidence>
<dbReference type="AlphaFoldDB" id="N6T2U7"/>
<evidence type="ECO:0000256" key="10">
    <source>
        <dbReference type="ARBA" id="ARBA00046486"/>
    </source>
</evidence>
<feature type="non-terminal residue" evidence="11">
    <location>
        <position position="1"/>
    </location>
</feature>
<proteinExistence type="inferred from homology"/>
<reference evidence="11" key="1">
    <citation type="journal article" date="2013" name="Genome Biol.">
        <title>Draft genome of the mountain pine beetle, Dendroctonus ponderosae Hopkins, a major forest pest.</title>
        <authorList>
            <person name="Keeling C.I."/>
            <person name="Yuen M.M."/>
            <person name="Liao N.Y."/>
            <person name="Docking T.R."/>
            <person name="Chan S.K."/>
            <person name="Taylor G.A."/>
            <person name="Palmquist D.L."/>
            <person name="Jackman S.D."/>
            <person name="Nguyen A."/>
            <person name="Li M."/>
            <person name="Henderson H."/>
            <person name="Janes J.K."/>
            <person name="Zhao Y."/>
            <person name="Pandoh P."/>
            <person name="Moore R."/>
            <person name="Sperling F.A."/>
            <person name="Huber D.P."/>
            <person name="Birol I."/>
            <person name="Jones S.J."/>
            <person name="Bohlmann J."/>
        </authorList>
    </citation>
    <scope>NUCLEOTIDE SEQUENCE</scope>
</reference>
<sequence>MSDNPKERVNAVLPQDILPGPDLAKSEAVDYIQSFIKQTVPSADLRNLKTDLKWQFLLEHHSVIKAKRRKQKKTFLTRKQRKSMGLLKLPSEGWNYQSLEKMRNLWQDYMRGNLELVNRAPSCSDQEWNSFSVIVAKSEMVGAELKVVKSKVPSLIGMSGTVVLETKMSFQLVTPENKLKSTDSNSMLALKHYDLSVSAILKDTSVFEFVIDKLKFTFFGKHLATRPSDRSVKKIKSIMHPDL</sequence>
<dbReference type="OrthoDB" id="124041at2759"/>
<dbReference type="GO" id="GO:0001682">
    <property type="term" value="P:tRNA 5'-leader removal"/>
    <property type="evidence" value="ECO:0007669"/>
    <property type="project" value="InterPro"/>
</dbReference>
<evidence type="ECO:0000256" key="2">
    <source>
        <dbReference type="ARBA" id="ARBA00004123"/>
    </source>
</evidence>
<dbReference type="GO" id="GO:0016787">
    <property type="term" value="F:hydrolase activity"/>
    <property type="evidence" value="ECO:0007669"/>
    <property type="project" value="UniProtKB-KW"/>
</dbReference>
<dbReference type="GO" id="GO:0000172">
    <property type="term" value="C:ribonuclease MRP complex"/>
    <property type="evidence" value="ECO:0007669"/>
    <property type="project" value="InterPro"/>
</dbReference>
<dbReference type="GO" id="GO:0033204">
    <property type="term" value="F:ribonuclease P RNA binding"/>
    <property type="evidence" value="ECO:0007669"/>
    <property type="project" value="InterPro"/>
</dbReference>
<dbReference type="PANTHER" id="PTHR13348:SF0">
    <property type="entry name" value="RIBONUCLEASE P PROTEIN SUBUNIT P29"/>
    <property type="match status" value="1"/>
</dbReference>
<dbReference type="GO" id="GO:0006364">
    <property type="term" value="P:rRNA processing"/>
    <property type="evidence" value="ECO:0007669"/>
    <property type="project" value="TreeGrafter"/>
</dbReference>
<dbReference type="HOGENOM" id="CLU_078577_2_0_1"/>
<dbReference type="OMA" id="TFRVCGM"/>
<keyword evidence="7" id="KW-0540">Nuclease</keyword>
<dbReference type="InterPro" id="IPR036980">
    <property type="entry name" value="RNase_P/MRP_Rpp29_sf"/>
</dbReference>
<protein>
    <recommendedName>
        <fullName evidence="4">Ribonuclease P protein subunit p29</fullName>
    </recommendedName>
</protein>
<keyword evidence="5" id="KW-0963">Cytoplasm</keyword>
<dbReference type="SMART" id="SM00538">
    <property type="entry name" value="POP4"/>
    <property type="match status" value="1"/>
</dbReference>
<dbReference type="InterPro" id="IPR023538">
    <property type="entry name" value="RNP1"/>
</dbReference>
<evidence type="ECO:0000256" key="1">
    <source>
        <dbReference type="ARBA" id="ARBA00002435"/>
    </source>
</evidence>
<dbReference type="HAMAP" id="MF_00754">
    <property type="entry name" value="RNase_P_1"/>
    <property type="match status" value="1"/>
</dbReference>
<dbReference type="GO" id="GO:0005634">
    <property type="term" value="C:nucleus"/>
    <property type="evidence" value="ECO:0007669"/>
    <property type="project" value="UniProtKB-SubCell"/>
</dbReference>
<dbReference type="InterPro" id="IPR002730">
    <property type="entry name" value="Rpp29/RNP1"/>
</dbReference>
<evidence type="ECO:0000256" key="9">
    <source>
        <dbReference type="ARBA" id="ARBA00022801"/>
    </source>
</evidence>
<dbReference type="PANTHER" id="PTHR13348">
    <property type="entry name" value="RIBONUCLEASE P SUBUNIT P29"/>
    <property type="match status" value="1"/>
</dbReference>
<evidence type="ECO:0000256" key="6">
    <source>
        <dbReference type="ARBA" id="ARBA00022694"/>
    </source>
</evidence>
<name>N6T2U7_DENPD</name>
<dbReference type="GO" id="GO:0030677">
    <property type="term" value="C:ribonuclease P complex"/>
    <property type="evidence" value="ECO:0007669"/>
    <property type="project" value="InterPro"/>
</dbReference>
<keyword evidence="8" id="KW-0255">Endonuclease</keyword>
<dbReference type="InterPro" id="IPR016848">
    <property type="entry name" value="RNase_P/MRP_Rpp29-subunit"/>
</dbReference>
<comment type="similarity">
    <text evidence="3">Belongs to the eukaryotic/archaeal RNase P protein component 1 family.</text>
</comment>
<dbReference type="EMBL" id="KB741251">
    <property type="protein sequence ID" value="ENN71878.1"/>
    <property type="molecule type" value="Genomic_DNA"/>
</dbReference>
<comment type="function">
    <text evidence="1">Component of ribonuclease P, a ribonucleoprotein complex that generates mature tRNA molecules by cleaving their 5'-ends.</text>
</comment>
<comment type="subcellular location">
    <subcellularLocation>
        <location evidence="2">Nucleus</location>
    </subcellularLocation>
</comment>
<evidence type="ECO:0000256" key="7">
    <source>
        <dbReference type="ARBA" id="ARBA00022722"/>
    </source>
</evidence>
<dbReference type="Pfam" id="PF01868">
    <property type="entry name" value="RNase_P-MRP_p29"/>
    <property type="match status" value="1"/>
</dbReference>
<keyword evidence="6" id="KW-0819">tRNA processing</keyword>
<evidence type="ECO:0000313" key="11">
    <source>
        <dbReference type="EMBL" id="ENN71878.1"/>
    </source>
</evidence>
<dbReference type="SUPFAM" id="SSF101744">
    <property type="entry name" value="Rof/RNase P subunit-like"/>
    <property type="match status" value="1"/>
</dbReference>